<evidence type="ECO:0000256" key="1">
    <source>
        <dbReference type="ARBA" id="ARBA00006576"/>
    </source>
</evidence>
<dbReference type="SUPFAM" id="SSF55154">
    <property type="entry name" value="CYTH-like phosphatases"/>
    <property type="match status" value="1"/>
</dbReference>
<evidence type="ECO:0000313" key="7">
    <source>
        <dbReference type="EMBL" id="MFC5746913.1"/>
    </source>
</evidence>
<dbReference type="PROSITE" id="PS00903">
    <property type="entry name" value="CYT_DCMP_DEAMINASES_1"/>
    <property type="match status" value="1"/>
</dbReference>
<dbReference type="InterPro" id="IPR050202">
    <property type="entry name" value="Cyt/Deoxycyt_deaminase"/>
</dbReference>
<dbReference type="Gene3D" id="3.40.140.10">
    <property type="entry name" value="Cytidine Deaminase, domain 2"/>
    <property type="match status" value="1"/>
</dbReference>
<dbReference type="InterPro" id="IPR016193">
    <property type="entry name" value="Cytidine_deaminase-like"/>
</dbReference>
<feature type="domain" description="CMP/dCMP-type deaminase" evidence="6">
    <location>
        <begin position="210"/>
        <end position="340"/>
    </location>
</feature>
<reference evidence="8" key="1">
    <citation type="journal article" date="2019" name="Int. J. Syst. Evol. Microbiol.">
        <title>The Global Catalogue of Microorganisms (GCM) 10K type strain sequencing project: providing services to taxonomists for standard genome sequencing and annotation.</title>
        <authorList>
            <consortium name="The Broad Institute Genomics Platform"/>
            <consortium name="The Broad Institute Genome Sequencing Center for Infectious Disease"/>
            <person name="Wu L."/>
            <person name="Ma J."/>
        </authorList>
    </citation>
    <scope>NUCLEOTIDE SEQUENCE [LARGE SCALE GENOMIC DNA]</scope>
    <source>
        <strain evidence="8">KCTC 42087</strain>
    </source>
</reference>
<dbReference type="GO" id="GO:0004126">
    <property type="term" value="F:cytidine deaminase activity"/>
    <property type="evidence" value="ECO:0007669"/>
    <property type="project" value="UniProtKB-EC"/>
</dbReference>
<sequence>MIETERRFRLNAPETEALKSAIEFSSPIRLTDITFGPHGAQSMDKDGWIVRLRLSGDKARIEHKRKLPDSRWQEIGLAVDAPGSAVRLLTAMGLRPGLLIRRLRSASTFKGAELALDDLDGLGTFLEVEFPRETAGDRTLHETVAGLQALGVSLTTPAPPYGDQINAAIEQREEFAHEHDRRMRELLTELGGDPAVAVLTKTHATRSAPSGPRENYERALRNRGMSYCRYSSYPVGAVAVAADGRIFDGCSVENGSFGLTICAERAALTAAVLGGSASTAGREITAIVVAGPDGRSCSPCGACRQFIAELAPDADVTFWWEGELVTVSARDLMPMGYVYE</sequence>
<keyword evidence="3 7" id="KW-0378">Hydrolase</keyword>
<evidence type="ECO:0000259" key="5">
    <source>
        <dbReference type="PROSITE" id="PS51707"/>
    </source>
</evidence>
<dbReference type="PANTHER" id="PTHR11644">
    <property type="entry name" value="CYTIDINE DEAMINASE"/>
    <property type="match status" value="1"/>
</dbReference>
<keyword evidence="8" id="KW-1185">Reference proteome</keyword>
<dbReference type="PROSITE" id="PS51747">
    <property type="entry name" value="CYT_DCMP_DEAMINASES_2"/>
    <property type="match status" value="1"/>
</dbReference>
<gene>
    <name evidence="7" type="ORF">ACFPZN_14900</name>
</gene>
<name>A0ABW0ZX23_9ACTN</name>
<dbReference type="CDD" id="cd01283">
    <property type="entry name" value="cytidine_deaminase"/>
    <property type="match status" value="1"/>
</dbReference>
<feature type="domain" description="CYTH" evidence="5">
    <location>
        <begin position="1"/>
        <end position="167"/>
    </location>
</feature>
<dbReference type="EC" id="3.5.4.5" evidence="7"/>
<dbReference type="InterPro" id="IPR002125">
    <property type="entry name" value="CMP_dCMP_dom"/>
</dbReference>
<dbReference type="InterPro" id="IPR016192">
    <property type="entry name" value="APOBEC/CMP_deaminase_Zn-bd"/>
</dbReference>
<organism evidence="7 8">
    <name type="scientific">Actinomadura rugatobispora</name>
    <dbReference type="NCBI Taxonomy" id="1994"/>
    <lineage>
        <taxon>Bacteria</taxon>
        <taxon>Bacillati</taxon>
        <taxon>Actinomycetota</taxon>
        <taxon>Actinomycetes</taxon>
        <taxon>Streptosporangiales</taxon>
        <taxon>Thermomonosporaceae</taxon>
        <taxon>Actinomadura</taxon>
    </lineage>
</organism>
<dbReference type="Pfam" id="PF00383">
    <property type="entry name" value="dCMP_cyt_deam_1"/>
    <property type="match status" value="1"/>
</dbReference>
<dbReference type="PANTHER" id="PTHR11644:SF2">
    <property type="entry name" value="CYTIDINE DEAMINASE"/>
    <property type="match status" value="1"/>
</dbReference>
<evidence type="ECO:0000256" key="2">
    <source>
        <dbReference type="ARBA" id="ARBA00022723"/>
    </source>
</evidence>
<dbReference type="Gene3D" id="2.40.320.10">
    <property type="entry name" value="Hypothetical Protein Pfu-838710-001"/>
    <property type="match status" value="1"/>
</dbReference>
<evidence type="ECO:0000259" key="6">
    <source>
        <dbReference type="PROSITE" id="PS51747"/>
    </source>
</evidence>
<dbReference type="RefSeq" id="WP_378282534.1">
    <property type="nucleotide sequence ID" value="NZ_JBHSON010000018.1"/>
</dbReference>
<comment type="similarity">
    <text evidence="1">Belongs to the cytidine and deoxycytidylate deaminase family.</text>
</comment>
<comment type="caution">
    <text evidence="7">The sequence shown here is derived from an EMBL/GenBank/DDBJ whole genome shotgun (WGS) entry which is preliminary data.</text>
</comment>
<dbReference type="Pfam" id="PF01928">
    <property type="entry name" value="CYTH"/>
    <property type="match status" value="1"/>
</dbReference>
<proteinExistence type="inferred from homology"/>
<accession>A0ABW0ZX23</accession>
<evidence type="ECO:0000256" key="4">
    <source>
        <dbReference type="ARBA" id="ARBA00022833"/>
    </source>
</evidence>
<dbReference type="InterPro" id="IPR033469">
    <property type="entry name" value="CYTH-like_dom_sf"/>
</dbReference>
<dbReference type="EMBL" id="JBHSON010000018">
    <property type="protein sequence ID" value="MFC5746913.1"/>
    <property type="molecule type" value="Genomic_DNA"/>
</dbReference>
<dbReference type="SUPFAM" id="SSF53927">
    <property type="entry name" value="Cytidine deaminase-like"/>
    <property type="match status" value="1"/>
</dbReference>
<dbReference type="Proteomes" id="UP001596074">
    <property type="component" value="Unassembled WGS sequence"/>
</dbReference>
<protein>
    <submittedName>
        <fullName evidence="7">Cytidine deaminase</fullName>
        <ecNumber evidence="7">3.5.4.5</ecNumber>
    </submittedName>
</protein>
<keyword evidence="4" id="KW-0862">Zinc</keyword>
<dbReference type="PROSITE" id="PS51707">
    <property type="entry name" value="CYTH"/>
    <property type="match status" value="1"/>
</dbReference>
<evidence type="ECO:0000313" key="8">
    <source>
        <dbReference type="Proteomes" id="UP001596074"/>
    </source>
</evidence>
<evidence type="ECO:0000256" key="3">
    <source>
        <dbReference type="ARBA" id="ARBA00022801"/>
    </source>
</evidence>
<keyword evidence="2" id="KW-0479">Metal-binding</keyword>
<dbReference type="NCBIfam" id="NF004064">
    <property type="entry name" value="PRK05578.1"/>
    <property type="match status" value="1"/>
</dbReference>
<dbReference type="InterPro" id="IPR023577">
    <property type="entry name" value="CYTH_domain"/>
</dbReference>